<accession>A0A0D0M677</accession>
<dbReference type="OrthoDB" id="8844084at2"/>
<name>A0A0D0M677_VARPD</name>
<comment type="caution">
    <text evidence="2">The sequence shown here is derived from an EMBL/GenBank/DDBJ whole genome shotgun (WGS) entry which is preliminary data.</text>
</comment>
<proteinExistence type="predicted"/>
<dbReference type="EMBL" id="JXQQ01000001">
    <property type="protein sequence ID" value="KIQ37523.1"/>
    <property type="molecule type" value="Genomic_DNA"/>
</dbReference>
<feature type="region of interest" description="Disordered" evidence="1">
    <location>
        <begin position="176"/>
        <end position="198"/>
    </location>
</feature>
<evidence type="ECO:0000256" key="1">
    <source>
        <dbReference type="SAM" id="MobiDB-lite"/>
    </source>
</evidence>
<protein>
    <submittedName>
        <fullName evidence="2">Uncharacterized protein</fullName>
    </submittedName>
</protein>
<organism evidence="2 3">
    <name type="scientific">Variovorax paradoxus</name>
    <dbReference type="NCBI Taxonomy" id="34073"/>
    <lineage>
        <taxon>Bacteria</taxon>
        <taxon>Pseudomonadati</taxon>
        <taxon>Pseudomonadota</taxon>
        <taxon>Betaproteobacteria</taxon>
        <taxon>Burkholderiales</taxon>
        <taxon>Comamonadaceae</taxon>
        <taxon>Variovorax</taxon>
    </lineage>
</organism>
<dbReference type="AlphaFoldDB" id="A0A0D0M677"/>
<dbReference type="RefSeq" id="WP_042576742.1">
    <property type="nucleotide sequence ID" value="NZ_JXQQ01000001.1"/>
</dbReference>
<reference evidence="2 3" key="1">
    <citation type="submission" date="2014-12" db="EMBL/GenBank/DDBJ databases">
        <title>16Stimator: statistical estimation of ribosomal gene copy numbers from draft genome assemblies.</title>
        <authorList>
            <person name="Perisin M.A."/>
            <person name="Vetter M."/>
            <person name="Gilbert J.A."/>
            <person name="Bergelson J."/>
        </authorList>
    </citation>
    <scope>NUCLEOTIDE SEQUENCE [LARGE SCALE GENOMIC DNA]</scope>
    <source>
        <strain evidence="2 3">MEDvA23</strain>
    </source>
</reference>
<dbReference type="Proteomes" id="UP000032067">
    <property type="component" value="Unassembled WGS sequence"/>
</dbReference>
<evidence type="ECO:0000313" key="2">
    <source>
        <dbReference type="EMBL" id="KIQ37523.1"/>
    </source>
</evidence>
<gene>
    <name evidence="2" type="ORF">RT97_00070</name>
</gene>
<sequence length="198" mass="22084">MSKPRHVVMQVVKRSSGSATHHVEFLMDDNFAERLRQLRSLVPPLGSLNKQRDLVIDKVRVRLPNAIWRSGNEIDIDGGVEGSCIVIAAEGSFNCGGKDRKTREKLVTYNFSIARLVELHAERPEGETFYIRDGTFANDEPADSPAGRWVASMHELEVVMRVPDAPSDFDTLHDLSLRPEQQQARSGTGGGTHRASMY</sequence>
<evidence type="ECO:0000313" key="3">
    <source>
        <dbReference type="Proteomes" id="UP000032067"/>
    </source>
</evidence>